<dbReference type="AlphaFoldDB" id="M5G4N5"/>
<dbReference type="Proteomes" id="UP000030653">
    <property type="component" value="Unassembled WGS sequence"/>
</dbReference>
<proteinExistence type="predicted"/>
<sequence>MMLLHISVFLFFAGVIVFLGETDNGGPVFKAISTLFAATLTIYAVISSLPLIFPDCPYRFPPMKVFRVWILQKMHKRWRGKATFREQELGVIEQDTAVVEASALAWLLKVSETSEEKDDVEDAALAAMDQLTQSNEQRNAMLREGILHTLYRLFMDCEEDEENRMVRILPAIEALWKSDETTPGTQYTAKERVPSDDLHIAFYNKLVEVLETSQSQRLLGAAIQLPKQFSGYPVAEWPIASRLSIPKMIDQLENDRFNTEGGL</sequence>
<dbReference type="Gene3D" id="1.25.10.10">
    <property type="entry name" value="Leucine-rich Repeat Variant"/>
    <property type="match status" value="1"/>
</dbReference>
<keyword evidence="2" id="KW-0732">Signal</keyword>
<evidence type="ECO:0000313" key="4">
    <source>
        <dbReference type="Proteomes" id="UP000030653"/>
    </source>
</evidence>
<keyword evidence="1" id="KW-0812">Transmembrane</keyword>
<feature type="non-terminal residue" evidence="3">
    <location>
        <position position="263"/>
    </location>
</feature>
<keyword evidence="1" id="KW-1133">Transmembrane helix</keyword>
<reference evidence="3 4" key="1">
    <citation type="journal article" date="2012" name="Science">
        <title>The Paleozoic origin of enzymatic lignin decomposition reconstructed from 31 fungal genomes.</title>
        <authorList>
            <person name="Floudas D."/>
            <person name="Binder M."/>
            <person name="Riley R."/>
            <person name="Barry K."/>
            <person name="Blanchette R.A."/>
            <person name="Henrissat B."/>
            <person name="Martinez A.T."/>
            <person name="Otillar R."/>
            <person name="Spatafora J.W."/>
            <person name="Yadav J.S."/>
            <person name="Aerts A."/>
            <person name="Benoit I."/>
            <person name="Boyd A."/>
            <person name="Carlson A."/>
            <person name="Copeland A."/>
            <person name="Coutinho P.M."/>
            <person name="de Vries R.P."/>
            <person name="Ferreira P."/>
            <person name="Findley K."/>
            <person name="Foster B."/>
            <person name="Gaskell J."/>
            <person name="Glotzer D."/>
            <person name="Gorecki P."/>
            <person name="Heitman J."/>
            <person name="Hesse C."/>
            <person name="Hori C."/>
            <person name="Igarashi K."/>
            <person name="Jurgens J.A."/>
            <person name="Kallen N."/>
            <person name="Kersten P."/>
            <person name="Kohler A."/>
            <person name="Kuees U."/>
            <person name="Kumar T.K.A."/>
            <person name="Kuo A."/>
            <person name="LaButti K."/>
            <person name="Larrondo L.F."/>
            <person name="Lindquist E."/>
            <person name="Ling A."/>
            <person name="Lombard V."/>
            <person name="Lucas S."/>
            <person name="Lundell T."/>
            <person name="Martin R."/>
            <person name="McLaughlin D.J."/>
            <person name="Morgenstern I."/>
            <person name="Morin E."/>
            <person name="Murat C."/>
            <person name="Nagy L.G."/>
            <person name="Nolan M."/>
            <person name="Ohm R.A."/>
            <person name="Patyshakuliyeva A."/>
            <person name="Rokas A."/>
            <person name="Ruiz-Duenas F.J."/>
            <person name="Sabat G."/>
            <person name="Salamov A."/>
            <person name="Samejima M."/>
            <person name="Schmutz J."/>
            <person name="Slot J.C."/>
            <person name="St John F."/>
            <person name="Stenlid J."/>
            <person name="Sun H."/>
            <person name="Sun S."/>
            <person name="Syed K."/>
            <person name="Tsang A."/>
            <person name="Wiebenga A."/>
            <person name="Young D."/>
            <person name="Pisabarro A."/>
            <person name="Eastwood D.C."/>
            <person name="Martin F."/>
            <person name="Cullen D."/>
            <person name="Grigoriev I.V."/>
            <person name="Hibbett D.S."/>
        </authorList>
    </citation>
    <scope>NUCLEOTIDE SEQUENCE [LARGE SCALE GENOMIC DNA]</scope>
    <source>
        <strain evidence="3 4">DJM-731 SS1</strain>
    </source>
</reference>
<evidence type="ECO:0000256" key="1">
    <source>
        <dbReference type="SAM" id="Phobius"/>
    </source>
</evidence>
<name>M5G4N5_DACPD</name>
<keyword evidence="1" id="KW-0472">Membrane</keyword>
<gene>
    <name evidence="3" type="ORF">DACRYDRAFT_24281</name>
</gene>
<feature type="chain" id="PRO_5004067471" evidence="2">
    <location>
        <begin position="21"/>
        <end position="263"/>
    </location>
</feature>
<evidence type="ECO:0000256" key="2">
    <source>
        <dbReference type="SAM" id="SignalP"/>
    </source>
</evidence>
<organism evidence="3 4">
    <name type="scientific">Dacryopinax primogenitus (strain DJM 731)</name>
    <name type="common">Brown rot fungus</name>
    <dbReference type="NCBI Taxonomy" id="1858805"/>
    <lineage>
        <taxon>Eukaryota</taxon>
        <taxon>Fungi</taxon>
        <taxon>Dikarya</taxon>
        <taxon>Basidiomycota</taxon>
        <taxon>Agaricomycotina</taxon>
        <taxon>Dacrymycetes</taxon>
        <taxon>Dacrymycetales</taxon>
        <taxon>Dacrymycetaceae</taxon>
        <taxon>Dacryopinax</taxon>
    </lineage>
</organism>
<dbReference type="RefSeq" id="XP_040625590.1">
    <property type="nucleotide sequence ID" value="XM_040773623.1"/>
</dbReference>
<accession>M5G4N5</accession>
<dbReference type="OrthoDB" id="3219854at2759"/>
<dbReference type="HOGENOM" id="CLU_1059840_0_0_1"/>
<feature type="signal peptide" evidence="2">
    <location>
        <begin position="1"/>
        <end position="20"/>
    </location>
</feature>
<feature type="transmembrane region" description="Helical" evidence="1">
    <location>
        <begin position="29"/>
        <end position="53"/>
    </location>
</feature>
<keyword evidence="4" id="KW-1185">Reference proteome</keyword>
<dbReference type="InterPro" id="IPR011989">
    <property type="entry name" value="ARM-like"/>
</dbReference>
<dbReference type="GeneID" id="63688685"/>
<evidence type="ECO:0000313" key="3">
    <source>
        <dbReference type="EMBL" id="EJT98692.1"/>
    </source>
</evidence>
<dbReference type="EMBL" id="JH795872">
    <property type="protein sequence ID" value="EJT98692.1"/>
    <property type="molecule type" value="Genomic_DNA"/>
</dbReference>
<protein>
    <submittedName>
        <fullName evidence="3">Uncharacterized protein</fullName>
    </submittedName>
</protein>